<keyword evidence="5" id="KW-0256">Endoplasmic reticulum</keyword>
<evidence type="ECO:0000256" key="6">
    <source>
        <dbReference type="ARBA" id="ARBA00022892"/>
    </source>
</evidence>
<dbReference type="Proteomes" id="UP000015441">
    <property type="component" value="Unassembled WGS sequence"/>
</dbReference>
<evidence type="ECO:0000313" key="14">
    <source>
        <dbReference type="Proteomes" id="UP000015441"/>
    </source>
</evidence>
<keyword evidence="8 12" id="KW-1133">Transmembrane helix</keyword>
<feature type="transmembrane region" description="Helical" evidence="12">
    <location>
        <begin position="167"/>
        <end position="185"/>
    </location>
</feature>
<comment type="caution">
    <text evidence="13">The sequence shown here is derived from an EMBL/GenBank/DDBJ whole genome shotgun (WGS) entry which is preliminary data.</text>
</comment>
<feature type="transmembrane region" description="Helical" evidence="12">
    <location>
        <begin position="136"/>
        <end position="155"/>
    </location>
</feature>
<evidence type="ECO:0000256" key="8">
    <source>
        <dbReference type="ARBA" id="ARBA00022989"/>
    </source>
</evidence>
<dbReference type="Pfam" id="PF00810">
    <property type="entry name" value="ER_lumen_recept"/>
    <property type="match status" value="1"/>
</dbReference>
<keyword evidence="10 13" id="KW-0675">Receptor</keyword>
<evidence type="ECO:0000256" key="10">
    <source>
        <dbReference type="ARBA" id="ARBA00023170"/>
    </source>
</evidence>
<dbReference type="GO" id="GO:0005789">
    <property type="term" value="C:endoplasmic reticulum membrane"/>
    <property type="evidence" value="ECO:0007669"/>
    <property type="project" value="UniProtKB-SubCell"/>
</dbReference>
<keyword evidence="14" id="KW-1185">Reference proteome</keyword>
<dbReference type="GO" id="GO:0006621">
    <property type="term" value="P:protein retention in ER lumen"/>
    <property type="evidence" value="ECO:0007669"/>
    <property type="project" value="InterPro"/>
</dbReference>
<dbReference type="PRINTS" id="PR00660">
    <property type="entry name" value="ERLUMENR"/>
</dbReference>
<evidence type="ECO:0000256" key="7">
    <source>
        <dbReference type="ARBA" id="ARBA00022927"/>
    </source>
</evidence>
<dbReference type="GO" id="GO:0015031">
    <property type="term" value="P:protein transport"/>
    <property type="evidence" value="ECO:0007669"/>
    <property type="project" value="UniProtKB-KW"/>
</dbReference>
<dbReference type="STRING" id="546991.N1JDQ6"/>
<feature type="transmembrane region" description="Helical" evidence="12">
    <location>
        <begin position="105"/>
        <end position="124"/>
    </location>
</feature>
<organism evidence="13 14">
    <name type="scientific">Blumeria graminis f. sp. hordei (strain DH14)</name>
    <name type="common">Barley powdery mildew</name>
    <name type="synonym">Oidium monilioides f. sp. hordei</name>
    <dbReference type="NCBI Taxonomy" id="546991"/>
    <lineage>
        <taxon>Eukaryota</taxon>
        <taxon>Fungi</taxon>
        <taxon>Dikarya</taxon>
        <taxon>Ascomycota</taxon>
        <taxon>Pezizomycotina</taxon>
        <taxon>Leotiomycetes</taxon>
        <taxon>Erysiphales</taxon>
        <taxon>Erysiphaceae</taxon>
        <taxon>Blumeria</taxon>
        <taxon>Blumeria hordei</taxon>
    </lineage>
</organism>
<name>N1JDQ6_BLUG1</name>
<feature type="region of interest" description="Disordered" evidence="11">
    <location>
        <begin position="253"/>
        <end position="366"/>
    </location>
</feature>
<feature type="transmembrane region" description="Helical" evidence="12">
    <location>
        <begin position="197"/>
        <end position="218"/>
    </location>
</feature>
<keyword evidence="3" id="KW-0813">Transport</keyword>
<feature type="compositionally biased region" description="Acidic residues" evidence="11">
    <location>
        <begin position="289"/>
        <end position="303"/>
    </location>
</feature>
<evidence type="ECO:0000256" key="1">
    <source>
        <dbReference type="ARBA" id="ARBA00004477"/>
    </source>
</evidence>
<dbReference type="PANTHER" id="PTHR10585">
    <property type="entry name" value="ER LUMEN PROTEIN RETAINING RECEPTOR"/>
    <property type="match status" value="1"/>
</dbReference>
<comment type="subcellular location">
    <subcellularLocation>
        <location evidence="1">Endoplasmic reticulum membrane</location>
        <topology evidence="1">Multi-pass membrane protein</topology>
    </subcellularLocation>
</comment>
<dbReference type="OrthoDB" id="7694678at2759"/>
<keyword evidence="6" id="KW-0931">ER-Golgi transport</keyword>
<evidence type="ECO:0000256" key="5">
    <source>
        <dbReference type="ARBA" id="ARBA00022824"/>
    </source>
</evidence>
<evidence type="ECO:0000256" key="11">
    <source>
        <dbReference type="SAM" id="MobiDB-lite"/>
    </source>
</evidence>
<dbReference type="HOGENOM" id="CLU_041571_0_0_1"/>
<dbReference type="InterPro" id="IPR000133">
    <property type="entry name" value="ER_ret_rcpt"/>
</dbReference>
<protein>
    <submittedName>
        <fullName evidence="13">ER lumen protein retaining receptor</fullName>
    </submittedName>
</protein>
<dbReference type="eggNOG" id="KOG3106">
    <property type="taxonomic scope" value="Eukaryota"/>
</dbReference>
<dbReference type="EMBL" id="CAUH01003944">
    <property type="protein sequence ID" value="CCU78037.1"/>
    <property type="molecule type" value="Genomic_DNA"/>
</dbReference>
<gene>
    <name evidence="13" type="ORF">BGHDH14_bghG003944000001001</name>
</gene>
<evidence type="ECO:0000256" key="12">
    <source>
        <dbReference type="SAM" id="Phobius"/>
    </source>
</evidence>
<evidence type="ECO:0000256" key="4">
    <source>
        <dbReference type="ARBA" id="ARBA00022692"/>
    </source>
</evidence>
<accession>N1JDQ6</accession>
<sequence>MNVSLPGVISQSYPIFRILGDLSHFASKVIIILAIHRNQSTEGVSLITQALYCLVFVSRYLDIFLWNTIWNTALKFFYVLSSLYILFLMLRVFSRTREREKAWKLGAVCLAASAVGAPIIMSIFTSSIKWSWRELFWTFSIILESICILPQLVLLRQTTVPTVIDSYYLLTLGSYRAFYILNWIWRELDITDRKPDAISIIFGILQTAFYVDFAWIYYSRQRVKLRHGGIVDADDLHNGWLLRTIFGNKVVASDEESTPTGRDENRSRSLPKTGSKWGSRGISVSADESLLDDAEDGDFEDHEESTLDAAPGSSDTEIAVDTRMKDPDEMAKILDEDGDDDISDGHGPQISHPDSSGVWREGNSRL</sequence>
<evidence type="ECO:0000256" key="2">
    <source>
        <dbReference type="ARBA" id="ARBA00010120"/>
    </source>
</evidence>
<dbReference type="AlphaFoldDB" id="N1JDQ6"/>
<evidence type="ECO:0000256" key="9">
    <source>
        <dbReference type="ARBA" id="ARBA00023136"/>
    </source>
</evidence>
<proteinExistence type="inferred from homology"/>
<keyword evidence="4 12" id="KW-0812">Transmembrane</keyword>
<evidence type="ECO:0000313" key="13">
    <source>
        <dbReference type="EMBL" id="CCU78037.1"/>
    </source>
</evidence>
<comment type="similarity">
    <text evidence="2">Belongs to the ERD2 family.</text>
</comment>
<dbReference type="GO" id="GO:0046923">
    <property type="term" value="F:ER retention sequence binding"/>
    <property type="evidence" value="ECO:0007669"/>
    <property type="project" value="InterPro"/>
</dbReference>
<evidence type="ECO:0000256" key="3">
    <source>
        <dbReference type="ARBA" id="ARBA00022448"/>
    </source>
</evidence>
<reference evidence="13 14" key="1">
    <citation type="journal article" date="2010" name="Science">
        <title>Genome expansion and gene loss in powdery mildew fungi reveal tradeoffs in extreme parasitism.</title>
        <authorList>
            <person name="Spanu P.D."/>
            <person name="Abbott J.C."/>
            <person name="Amselem J."/>
            <person name="Burgis T.A."/>
            <person name="Soanes D.M."/>
            <person name="Stueber K."/>
            <person name="Ver Loren van Themaat E."/>
            <person name="Brown J.K.M."/>
            <person name="Butcher S.A."/>
            <person name="Gurr S.J."/>
            <person name="Lebrun M.-H."/>
            <person name="Ridout C.J."/>
            <person name="Schulze-Lefert P."/>
            <person name="Talbot N.J."/>
            <person name="Ahmadinejad N."/>
            <person name="Ametz C."/>
            <person name="Barton G.R."/>
            <person name="Benjdia M."/>
            <person name="Bidzinski P."/>
            <person name="Bindschedler L.V."/>
            <person name="Both M."/>
            <person name="Brewer M.T."/>
            <person name="Cadle-Davidson L."/>
            <person name="Cadle-Davidson M.M."/>
            <person name="Collemare J."/>
            <person name="Cramer R."/>
            <person name="Frenkel O."/>
            <person name="Godfrey D."/>
            <person name="Harriman J."/>
            <person name="Hoede C."/>
            <person name="King B.C."/>
            <person name="Klages S."/>
            <person name="Kleemann J."/>
            <person name="Knoll D."/>
            <person name="Koti P.S."/>
            <person name="Kreplak J."/>
            <person name="Lopez-Ruiz F.J."/>
            <person name="Lu X."/>
            <person name="Maekawa T."/>
            <person name="Mahanil S."/>
            <person name="Micali C."/>
            <person name="Milgroom M.G."/>
            <person name="Montana G."/>
            <person name="Noir S."/>
            <person name="O'Connell R.J."/>
            <person name="Oberhaensli S."/>
            <person name="Parlange F."/>
            <person name="Pedersen C."/>
            <person name="Quesneville H."/>
            <person name="Reinhardt R."/>
            <person name="Rott M."/>
            <person name="Sacristan S."/>
            <person name="Schmidt S.M."/>
            <person name="Schoen M."/>
            <person name="Skamnioti P."/>
            <person name="Sommer H."/>
            <person name="Stephens A."/>
            <person name="Takahara H."/>
            <person name="Thordal-Christensen H."/>
            <person name="Vigouroux M."/>
            <person name="Wessling R."/>
            <person name="Wicker T."/>
            <person name="Panstruga R."/>
        </authorList>
    </citation>
    <scope>NUCLEOTIDE SEQUENCE [LARGE SCALE GENOMIC DNA]</scope>
    <source>
        <strain evidence="13">DH14</strain>
    </source>
</reference>
<dbReference type="GO" id="GO:0016192">
    <property type="term" value="P:vesicle-mediated transport"/>
    <property type="evidence" value="ECO:0007669"/>
    <property type="project" value="UniProtKB-KW"/>
</dbReference>
<dbReference type="InParanoid" id="N1JDQ6"/>
<feature type="transmembrane region" description="Helical" evidence="12">
    <location>
        <begin position="73"/>
        <end position="93"/>
    </location>
</feature>
<keyword evidence="7" id="KW-0653">Protein transport</keyword>
<keyword evidence="9 12" id="KW-0472">Membrane</keyword>
<feature type="compositionally biased region" description="Basic and acidic residues" evidence="11">
    <location>
        <begin position="320"/>
        <end position="335"/>
    </location>
</feature>